<reference evidence="2 3" key="1">
    <citation type="submission" date="2016-12" db="EMBL/GenBank/DDBJ databases">
        <title>Draft genome sequence of Fusarium oxysporum causing rot on Narcissus.</title>
        <authorList>
            <person name="Armitage A.D."/>
            <person name="Taylor A."/>
            <person name="Clarkson J.P."/>
            <person name="Harrison R.J."/>
            <person name="Jackson A.C."/>
        </authorList>
    </citation>
    <scope>NUCLEOTIDE SEQUENCE [LARGE SCALE GENOMIC DNA]</scope>
    <source>
        <strain evidence="2 3">N139</strain>
    </source>
</reference>
<evidence type="ECO:0000313" key="3">
    <source>
        <dbReference type="Proteomes" id="UP000290540"/>
    </source>
</evidence>
<gene>
    <name evidence="2" type="ORF">BFJ63_vAg16654</name>
</gene>
<feature type="compositionally biased region" description="Basic residues" evidence="1">
    <location>
        <begin position="62"/>
        <end position="71"/>
    </location>
</feature>
<dbReference type="Proteomes" id="UP000290540">
    <property type="component" value="Unassembled WGS sequence"/>
</dbReference>
<name>A0A4Q2V1M5_FUSOX</name>
<accession>A0A4Q2V1M5</accession>
<sequence length="232" mass="25805">MYDTWYGARIRSPHDRDGVQHLSSGAETTDGKYGAAEDEPVAVGGLGGRPDLKSESQTVSRNRARTSRRAGRALSDLEGSATAAAKQYHDTTRQRKMSHWKEFLADHDNTWKAASYIKSGDDAAFGKVPQLTRADGIKTTNHREQAEELRAKLFPPLPDTIEDQGLRQRRASILIPKLTWEEMDRQLWGTKLKSASRRRAASDHLEAGVAVGEHDVLDNFQASLEDGIILKQ</sequence>
<proteinExistence type="predicted"/>
<dbReference type="EMBL" id="MQTW01000370">
    <property type="protein sequence ID" value="RYC80464.1"/>
    <property type="molecule type" value="Genomic_DNA"/>
</dbReference>
<comment type="caution">
    <text evidence="2">The sequence shown here is derived from an EMBL/GenBank/DDBJ whole genome shotgun (WGS) entry which is preliminary data.</text>
</comment>
<organism evidence="2 3">
    <name type="scientific">Fusarium oxysporum f. sp. narcissi</name>
    <dbReference type="NCBI Taxonomy" id="451672"/>
    <lineage>
        <taxon>Eukaryota</taxon>
        <taxon>Fungi</taxon>
        <taxon>Dikarya</taxon>
        <taxon>Ascomycota</taxon>
        <taxon>Pezizomycotina</taxon>
        <taxon>Sordariomycetes</taxon>
        <taxon>Hypocreomycetidae</taxon>
        <taxon>Hypocreales</taxon>
        <taxon>Nectriaceae</taxon>
        <taxon>Fusarium</taxon>
        <taxon>Fusarium oxysporum species complex</taxon>
    </lineage>
</organism>
<feature type="region of interest" description="Disordered" evidence="1">
    <location>
        <begin position="1"/>
        <end position="93"/>
    </location>
</feature>
<protein>
    <submittedName>
        <fullName evidence="2">Uncharacterized protein</fullName>
    </submittedName>
</protein>
<evidence type="ECO:0000256" key="1">
    <source>
        <dbReference type="SAM" id="MobiDB-lite"/>
    </source>
</evidence>
<dbReference type="AlphaFoldDB" id="A0A4Q2V1M5"/>
<evidence type="ECO:0000313" key="2">
    <source>
        <dbReference type="EMBL" id="RYC80464.1"/>
    </source>
</evidence>